<dbReference type="PANTHER" id="PTHR30622:SF4">
    <property type="entry name" value="UNDECAPRENYL-DIPHOSPHATASE"/>
    <property type="match status" value="1"/>
</dbReference>
<feature type="transmembrane region" description="Helical" evidence="14">
    <location>
        <begin position="81"/>
        <end position="103"/>
    </location>
</feature>
<keyword evidence="6 14" id="KW-0812">Transmembrane</keyword>
<dbReference type="RefSeq" id="WP_127750565.1">
    <property type="nucleotide sequence ID" value="NZ_CP033219.1"/>
</dbReference>
<evidence type="ECO:0000256" key="6">
    <source>
        <dbReference type="ARBA" id="ARBA00022692"/>
    </source>
</evidence>
<dbReference type="GO" id="GO:0050380">
    <property type="term" value="F:undecaprenyl-diphosphatase activity"/>
    <property type="evidence" value="ECO:0007669"/>
    <property type="project" value="UniProtKB-UniRule"/>
</dbReference>
<accession>A0A3T0N7K9</accession>
<dbReference type="KEGG" id="sedi:EBB79_20215"/>
<evidence type="ECO:0000313" key="15">
    <source>
        <dbReference type="EMBL" id="AZV79979.1"/>
    </source>
</evidence>
<feature type="transmembrane region" description="Helical" evidence="14">
    <location>
        <begin position="250"/>
        <end position="267"/>
    </location>
</feature>
<dbReference type="GO" id="GO:0046677">
    <property type="term" value="P:response to antibiotic"/>
    <property type="evidence" value="ECO:0007669"/>
    <property type="project" value="UniProtKB-UniRule"/>
</dbReference>
<sequence>MPIFQLILVALIQGITEFLPVSSSGHLILLPALTGLKDQGQVIDVAAHIGTLTAVVIYFWSDVRIGLLGLPRLLTGRADTPGSQLALGLAIATIPTVIFGAVLHFTGLSSGLRSMTVIGWTMLGFGLVLYIADQKGRTDKSASDWGAKDALIMGFWQMLALIPGTSRSGITITGSRHLGYNRTDGARISMLMSIPTIIASGVLLGSQMALEANAAVIRDAGIVALLSMLSALVALSLMMRLLRSVSFTPYVIYRVILGAVLLSIAYSS</sequence>
<keyword evidence="14" id="KW-0133">Cell shape</keyword>
<evidence type="ECO:0000313" key="16">
    <source>
        <dbReference type="Proteomes" id="UP000283063"/>
    </source>
</evidence>
<feature type="transmembrane region" description="Helical" evidence="14">
    <location>
        <begin position="115"/>
        <end position="132"/>
    </location>
</feature>
<evidence type="ECO:0000256" key="8">
    <source>
        <dbReference type="ARBA" id="ARBA00022989"/>
    </source>
</evidence>
<comment type="catalytic activity">
    <reaction evidence="13 14">
        <text>di-trans,octa-cis-undecaprenyl diphosphate + H2O = di-trans,octa-cis-undecaprenyl phosphate + phosphate + H(+)</text>
        <dbReference type="Rhea" id="RHEA:28094"/>
        <dbReference type="ChEBI" id="CHEBI:15377"/>
        <dbReference type="ChEBI" id="CHEBI:15378"/>
        <dbReference type="ChEBI" id="CHEBI:43474"/>
        <dbReference type="ChEBI" id="CHEBI:58405"/>
        <dbReference type="ChEBI" id="CHEBI:60392"/>
        <dbReference type="EC" id="3.6.1.27"/>
    </reaction>
</comment>
<evidence type="ECO:0000256" key="1">
    <source>
        <dbReference type="ARBA" id="ARBA00004651"/>
    </source>
</evidence>
<dbReference type="NCBIfam" id="NF001393">
    <property type="entry name" value="PRK00281.2-4"/>
    <property type="match status" value="1"/>
</dbReference>
<keyword evidence="14" id="KW-0573">Peptidoglycan synthesis</keyword>
<keyword evidence="8 14" id="KW-1133">Transmembrane helix</keyword>
<organism evidence="15 16">
    <name type="scientific">Parasedimentitalea marina</name>
    <dbReference type="NCBI Taxonomy" id="2483033"/>
    <lineage>
        <taxon>Bacteria</taxon>
        <taxon>Pseudomonadati</taxon>
        <taxon>Pseudomonadota</taxon>
        <taxon>Alphaproteobacteria</taxon>
        <taxon>Rhodobacterales</taxon>
        <taxon>Paracoccaceae</taxon>
        <taxon>Parasedimentitalea</taxon>
    </lineage>
</organism>
<feature type="transmembrane region" description="Helical" evidence="14">
    <location>
        <begin position="216"/>
        <end position="238"/>
    </location>
</feature>
<dbReference type="GO" id="GO:0009252">
    <property type="term" value="P:peptidoglycan biosynthetic process"/>
    <property type="evidence" value="ECO:0007669"/>
    <property type="project" value="UniProtKB-KW"/>
</dbReference>
<keyword evidence="10 14" id="KW-0046">Antibiotic resistance</keyword>
<evidence type="ECO:0000256" key="14">
    <source>
        <dbReference type="HAMAP-Rule" id="MF_01006"/>
    </source>
</evidence>
<comment type="miscellaneous">
    <text evidence="14">Bacitracin is thought to be involved in the inhibition of peptidoglycan synthesis by sequestering undecaprenyl diphosphate, thereby reducing the pool of lipid carrier available.</text>
</comment>
<evidence type="ECO:0000256" key="11">
    <source>
        <dbReference type="ARBA" id="ARBA00032707"/>
    </source>
</evidence>
<dbReference type="HAMAP" id="MF_01006">
    <property type="entry name" value="Undec_diphosphatase"/>
    <property type="match status" value="1"/>
</dbReference>
<keyword evidence="5 14" id="KW-1003">Cell membrane</keyword>
<evidence type="ECO:0000256" key="5">
    <source>
        <dbReference type="ARBA" id="ARBA00022475"/>
    </source>
</evidence>
<name>A0A3T0N7K9_9RHOB</name>
<dbReference type="Proteomes" id="UP000283063">
    <property type="component" value="Chromosome"/>
</dbReference>
<dbReference type="InterPro" id="IPR003824">
    <property type="entry name" value="UppP"/>
</dbReference>
<dbReference type="Pfam" id="PF02673">
    <property type="entry name" value="BacA"/>
    <property type="match status" value="1"/>
</dbReference>
<keyword evidence="7 14" id="KW-0378">Hydrolase</keyword>
<feature type="transmembrane region" description="Helical" evidence="14">
    <location>
        <begin position="42"/>
        <end position="61"/>
    </location>
</feature>
<evidence type="ECO:0000256" key="4">
    <source>
        <dbReference type="ARBA" id="ARBA00021581"/>
    </source>
</evidence>
<evidence type="ECO:0000256" key="12">
    <source>
        <dbReference type="ARBA" id="ARBA00032932"/>
    </source>
</evidence>
<feature type="transmembrane region" description="Helical" evidence="14">
    <location>
        <begin position="191"/>
        <end position="210"/>
    </location>
</feature>
<dbReference type="EC" id="3.6.1.27" evidence="3 14"/>
<dbReference type="EMBL" id="CP033219">
    <property type="protein sequence ID" value="AZV79979.1"/>
    <property type="molecule type" value="Genomic_DNA"/>
</dbReference>
<feature type="transmembrane region" description="Helical" evidence="14">
    <location>
        <begin position="6"/>
        <end position="30"/>
    </location>
</feature>
<keyword evidence="14" id="KW-0961">Cell wall biogenesis/degradation</keyword>
<dbReference type="OrthoDB" id="9808289at2"/>
<keyword evidence="9 14" id="KW-0472">Membrane</keyword>
<gene>
    <name evidence="14" type="primary">uppP</name>
    <name evidence="15" type="ORF">EBB79_20215</name>
</gene>
<dbReference type="AlphaFoldDB" id="A0A3T0N7K9"/>
<dbReference type="PANTHER" id="PTHR30622">
    <property type="entry name" value="UNDECAPRENYL-DIPHOSPHATASE"/>
    <property type="match status" value="1"/>
</dbReference>
<proteinExistence type="inferred from homology"/>
<keyword evidence="16" id="KW-1185">Reference proteome</keyword>
<reference evidence="15 16" key="1">
    <citation type="submission" date="2018-10" db="EMBL/GenBank/DDBJ databases">
        <title>Parasedimentitalea marina sp. nov., a psychrophilic bacterium isolated from deep seawater of the New Britain Trench.</title>
        <authorList>
            <person name="Cao J."/>
        </authorList>
    </citation>
    <scope>NUCLEOTIDE SEQUENCE [LARGE SCALE GENOMIC DNA]</scope>
    <source>
        <strain evidence="15 16">W43</strain>
    </source>
</reference>
<comment type="similarity">
    <text evidence="2 14">Belongs to the UppP family.</text>
</comment>
<dbReference type="GO" id="GO:0071555">
    <property type="term" value="P:cell wall organization"/>
    <property type="evidence" value="ECO:0007669"/>
    <property type="project" value="UniProtKB-KW"/>
</dbReference>
<protein>
    <recommendedName>
        <fullName evidence="4 14">Undecaprenyl-diphosphatase</fullName>
        <ecNumber evidence="3 14">3.6.1.27</ecNumber>
    </recommendedName>
    <alternativeName>
        <fullName evidence="12 14">Bacitracin resistance protein</fullName>
    </alternativeName>
    <alternativeName>
        <fullName evidence="11 14">Undecaprenyl pyrophosphate phosphatase</fullName>
    </alternativeName>
</protein>
<evidence type="ECO:0000256" key="13">
    <source>
        <dbReference type="ARBA" id="ARBA00047594"/>
    </source>
</evidence>
<comment type="subcellular location">
    <subcellularLocation>
        <location evidence="1 14">Cell membrane</location>
        <topology evidence="1 14">Multi-pass membrane protein</topology>
    </subcellularLocation>
</comment>
<evidence type="ECO:0000256" key="3">
    <source>
        <dbReference type="ARBA" id="ARBA00012374"/>
    </source>
</evidence>
<comment type="function">
    <text evidence="14">Catalyzes the dephosphorylation of undecaprenyl diphosphate (UPP). Confers resistance to bacitracin.</text>
</comment>
<evidence type="ECO:0000256" key="2">
    <source>
        <dbReference type="ARBA" id="ARBA00010621"/>
    </source>
</evidence>
<evidence type="ECO:0000256" key="9">
    <source>
        <dbReference type="ARBA" id="ARBA00023136"/>
    </source>
</evidence>
<dbReference type="GO" id="GO:0005886">
    <property type="term" value="C:plasma membrane"/>
    <property type="evidence" value="ECO:0007669"/>
    <property type="project" value="UniProtKB-SubCell"/>
</dbReference>
<evidence type="ECO:0000256" key="10">
    <source>
        <dbReference type="ARBA" id="ARBA00023251"/>
    </source>
</evidence>
<evidence type="ECO:0000256" key="7">
    <source>
        <dbReference type="ARBA" id="ARBA00022801"/>
    </source>
</evidence>
<dbReference type="GO" id="GO:0008360">
    <property type="term" value="P:regulation of cell shape"/>
    <property type="evidence" value="ECO:0007669"/>
    <property type="project" value="UniProtKB-KW"/>
</dbReference>